<gene>
    <name evidence="1" type="ORF">ACFFGY_04140</name>
</gene>
<dbReference type="InterPro" id="IPR005560">
    <property type="entry name" value="Csp_YhjQ"/>
</dbReference>
<dbReference type="Gene3D" id="1.20.1270.360">
    <property type="match status" value="1"/>
</dbReference>
<comment type="caution">
    <text evidence="1">The sequence shown here is derived from an EMBL/GenBank/DDBJ whole genome shotgun (WGS) entry which is preliminary data.</text>
</comment>
<dbReference type="CDD" id="cd08026">
    <property type="entry name" value="DUF326"/>
    <property type="match status" value="1"/>
</dbReference>
<evidence type="ECO:0000313" key="1">
    <source>
        <dbReference type="EMBL" id="MFC0407425.1"/>
    </source>
</evidence>
<protein>
    <submittedName>
        <fullName evidence="1">Four-helix bundle copper-binding protein</fullName>
    </submittedName>
</protein>
<organism evidence="1 2">
    <name type="scientific">Roseomonas elaeocarpi</name>
    <dbReference type="NCBI Taxonomy" id="907779"/>
    <lineage>
        <taxon>Bacteria</taxon>
        <taxon>Pseudomonadati</taxon>
        <taxon>Pseudomonadota</taxon>
        <taxon>Alphaproteobacteria</taxon>
        <taxon>Acetobacterales</taxon>
        <taxon>Roseomonadaceae</taxon>
        <taxon>Roseomonas</taxon>
    </lineage>
</organism>
<proteinExistence type="predicted"/>
<keyword evidence="2" id="KW-1185">Reference proteome</keyword>
<name>A0ABV6JQ05_9PROT</name>
<dbReference type="PANTHER" id="PTHR37310:SF1">
    <property type="entry name" value="CYTOPLASMIC PROTEIN"/>
    <property type="match status" value="1"/>
</dbReference>
<dbReference type="Proteomes" id="UP001589865">
    <property type="component" value="Unassembled WGS sequence"/>
</dbReference>
<dbReference type="InterPro" id="IPR044543">
    <property type="entry name" value="YHJQ-like"/>
</dbReference>
<dbReference type="PANTHER" id="PTHR37310">
    <property type="entry name" value="CYTOPLASMIC PROTEIN-RELATED"/>
    <property type="match status" value="1"/>
</dbReference>
<dbReference type="RefSeq" id="WP_377043124.1">
    <property type="nucleotide sequence ID" value="NZ_JBHLUN010000002.1"/>
</dbReference>
<accession>A0ABV6JQ05</accession>
<dbReference type="EMBL" id="JBHLUN010000002">
    <property type="protein sequence ID" value="MFC0407425.1"/>
    <property type="molecule type" value="Genomic_DNA"/>
</dbReference>
<evidence type="ECO:0000313" key="2">
    <source>
        <dbReference type="Proteomes" id="UP001589865"/>
    </source>
</evidence>
<sequence length="112" mass="12183">MNMSPAMKACIEACTTSHREVLHCITHCLHKGGSHAEPGHIGIMTDCAEICAASLNFMLRDSRHAPHLCRECAEICTQCAESCANHPDADDHMRQCAEACRRCAEACRAMAA</sequence>
<reference evidence="1 2" key="1">
    <citation type="submission" date="2024-09" db="EMBL/GenBank/DDBJ databases">
        <authorList>
            <person name="Sun Q."/>
            <person name="Mori K."/>
        </authorList>
    </citation>
    <scope>NUCLEOTIDE SEQUENCE [LARGE SCALE GENOMIC DNA]</scope>
    <source>
        <strain evidence="1 2">TBRC 5777</strain>
    </source>
</reference>
<dbReference type="Pfam" id="PF03860">
    <property type="entry name" value="Csp"/>
    <property type="match status" value="1"/>
</dbReference>